<reference evidence="1 2" key="1">
    <citation type="submission" date="2023-03" db="EMBL/GenBank/DDBJ databases">
        <title>Bacillus Genome Sequencing.</title>
        <authorList>
            <person name="Dunlap C."/>
        </authorList>
    </citation>
    <scope>NUCLEOTIDE SEQUENCE [LARGE SCALE GENOMIC DNA]</scope>
    <source>
        <strain evidence="1 2">B-41290</strain>
    </source>
</reference>
<accession>A0AAW9NFF8</accession>
<protein>
    <submittedName>
        <fullName evidence="1">Uncharacterized protein</fullName>
    </submittedName>
</protein>
<evidence type="ECO:0000313" key="2">
    <source>
        <dbReference type="Proteomes" id="UP001307168"/>
    </source>
</evidence>
<sequence length="43" mass="4601">MEGICDTPAEMLASRDPADACVEEAWQTVGGKGAGFWNQLKCN</sequence>
<evidence type="ECO:0000313" key="1">
    <source>
        <dbReference type="EMBL" id="MEC0273835.1"/>
    </source>
</evidence>
<dbReference type="AlphaFoldDB" id="A0AAW9NFF8"/>
<keyword evidence="2" id="KW-1185">Reference proteome</keyword>
<proteinExistence type="predicted"/>
<gene>
    <name evidence="1" type="ORF">P4706_12325</name>
</gene>
<name>A0AAW9NFF8_9BACI</name>
<dbReference type="EMBL" id="JARNBH010000012">
    <property type="protein sequence ID" value="MEC0273835.1"/>
    <property type="molecule type" value="Genomic_DNA"/>
</dbReference>
<comment type="caution">
    <text evidence="1">The sequence shown here is derived from an EMBL/GenBank/DDBJ whole genome shotgun (WGS) entry which is preliminary data.</text>
</comment>
<dbReference type="RefSeq" id="WP_367406934.1">
    <property type="nucleotide sequence ID" value="NZ_JARNBH010000012.1"/>
</dbReference>
<dbReference type="Proteomes" id="UP001307168">
    <property type="component" value="Unassembled WGS sequence"/>
</dbReference>
<organism evidence="1 2">
    <name type="scientific">Peribacillus castrilensis</name>
    <dbReference type="NCBI Taxonomy" id="2897690"/>
    <lineage>
        <taxon>Bacteria</taxon>
        <taxon>Bacillati</taxon>
        <taxon>Bacillota</taxon>
        <taxon>Bacilli</taxon>
        <taxon>Bacillales</taxon>
        <taxon>Bacillaceae</taxon>
        <taxon>Peribacillus</taxon>
    </lineage>
</organism>